<gene>
    <name evidence="1" type="ORF">FCM35_KLT16379</name>
</gene>
<dbReference type="OrthoDB" id="532384at2759"/>
<dbReference type="InterPro" id="IPR029000">
    <property type="entry name" value="Cyclophilin-like_dom_sf"/>
</dbReference>
<dbReference type="EMBL" id="SWLB01000004">
    <property type="protein sequence ID" value="KAF3338908.1"/>
    <property type="molecule type" value="Genomic_DNA"/>
</dbReference>
<comment type="caution">
    <text evidence="1">The sequence shown here is derived from an EMBL/GenBank/DDBJ whole genome shotgun (WGS) entry which is preliminary data.</text>
</comment>
<accession>A0A833VWX6</accession>
<dbReference type="PANTHER" id="PTHR46873">
    <property type="entry name" value="EXPRESSED PROTEIN"/>
    <property type="match status" value="1"/>
</dbReference>
<protein>
    <submittedName>
        <fullName evidence="1">Uncharacterized protein</fullName>
    </submittedName>
</protein>
<evidence type="ECO:0000313" key="1">
    <source>
        <dbReference type="EMBL" id="KAF3338908.1"/>
    </source>
</evidence>
<name>A0A833VWX6_9POAL</name>
<reference evidence="1" key="1">
    <citation type="submission" date="2020-01" db="EMBL/GenBank/DDBJ databases">
        <title>Genome sequence of Kobresia littledalei, the first chromosome-level genome in the family Cyperaceae.</title>
        <authorList>
            <person name="Qu G."/>
        </authorList>
    </citation>
    <scope>NUCLEOTIDE SEQUENCE</scope>
    <source>
        <strain evidence="1">C.B.Clarke</strain>
        <tissue evidence="1">Leaf</tissue>
    </source>
</reference>
<evidence type="ECO:0000313" key="2">
    <source>
        <dbReference type="Proteomes" id="UP000623129"/>
    </source>
</evidence>
<dbReference type="AlphaFoldDB" id="A0A833VWX6"/>
<keyword evidence="2" id="KW-1185">Reference proteome</keyword>
<organism evidence="1 2">
    <name type="scientific">Carex littledalei</name>
    <dbReference type="NCBI Taxonomy" id="544730"/>
    <lineage>
        <taxon>Eukaryota</taxon>
        <taxon>Viridiplantae</taxon>
        <taxon>Streptophyta</taxon>
        <taxon>Embryophyta</taxon>
        <taxon>Tracheophyta</taxon>
        <taxon>Spermatophyta</taxon>
        <taxon>Magnoliopsida</taxon>
        <taxon>Liliopsida</taxon>
        <taxon>Poales</taxon>
        <taxon>Cyperaceae</taxon>
        <taxon>Cyperoideae</taxon>
        <taxon>Cariceae</taxon>
        <taxon>Carex</taxon>
        <taxon>Carex subgen. Euthyceras</taxon>
    </lineage>
</organism>
<dbReference type="SUPFAM" id="SSF50891">
    <property type="entry name" value="Cyclophilin-like"/>
    <property type="match status" value="1"/>
</dbReference>
<dbReference type="PANTHER" id="PTHR46873:SF1">
    <property type="entry name" value="EXPRESSED PROTEIN"/>
    <property type="match status" value="1"/>
</dbReference>
<dbReference type="Proteomes" id="UP000623129">
    <property type="component" value="Unassembled WGS sequence"/>
</dbReference>
<sequence>MLSRSITLLLENPKSKNPSLPLFALSAPDPILSVAPSLPKKVNSLAFHQTVGKFSSKSTRRRRPAIREAAPDTESDYDTSLLLEETICWLKKQKDVLSPEIVSSGNHFMWTSGLVFAKGEGYFGLETSHGTLRIKLFPDCAPRSVAYITKLLGARSCAGCSIVRAEDQGQSWDSKGDHRGQSAKWHLTQSRRKFLVSNIYVQFLKLELLEEGESFRSKV</sequence>
<proteinExistence type="predicted"/>